<feature type="transmembrane region" description="Helical" evidence="7">
    <location>
        <begin position="57"/>
        <end position="78"/>
    </location>
</feature>
<evidence type="ECO:0000256" key="1">
    <source>
        <dbReference type="ARBA" id="ARBA00004651"/>
    </source>
</evidence>
<evidence type="ECO:0000259" key="8">
    <source>
        <dbReference type="Pfam" id="PF00924"/>
    </source>
</evidence>
<dbReference type="SUPFAM" id="SSF50182">
    <property type="entry name" value="Sm-like ribonucleoproteins"/>
    <property type="match status" value="1"/>
</dbReference>
<evidence type="ECO:0000256" key="3">
    <source>
        <dbReference type="ARBA" id="ARBA00022475"/>
    </source>
</evidence>
<dbReference type="PANTHER" id="PTHR30221:SF1">
    <property type="entry name" value="SMALL-CONDUCTANCE MECHANOSENSITIVE CHANNEL"/>
    <property type="match status" value="1"/>
</dbReference>
<reference evidence="10 11" key="1">
    <citation type="submission" date="2018-12" db="EMBL/GenBank/DDBJ databases">
        <title>Rubrispira sanarue gen. nov., sp., nov., a member of the order Silvanigrellales, isolated from a brackish lake in Hamamatsu Japan.</title>
        <authorList>
            <person name="Maejima Y."/>
            <person name="Iino T."/>
            <person name="Muraguchi Y."/>
            <person name="Fukuda K."/>
            <person name="Nojiri H."/>
            <person name="Ohkuma M."/>
            <person name="Moriuchi R."/>
            <person name="Dohra H."/>
            <person name="Kimbara K."/>
            <person name="Shintani M."/>
        </authorList>
    </citation>
    <scope>NUCLEOTIDE SEQUENCE [LARGE SCALE GENOMIC DNA]</scope>
    <source>
        <strain evidence="10 11">RF1110005</strain>
    </source>
</reference>
<dbReference type="InterPro" id="IPR011014">
    <property type="entry name" value="MscS_channel_TM-2"/>
</dbReference>
<dbReference type="AlphaFoldDB" id="A0A4P2VLU5"/>
<organism evidence="10 11">
    <name type="scientific">Fluviispira sanaruensis</name>
    <dbReference type="NCBI Taxonomy" id="2493639"/>
    <lineage>
        <taxon>Bacteria</taxon>
        <taxon>Pseudomonadati</taxon>
        <taxon>Bdellovibrionota</taxon>
        <taxon>Oligoflexia</taxon>
        <taxon>Silvanigrellales</taxon>
        <taxon>Silvanigrellaceae</taxon>
        <taxon>Fluviispira</taxon>
    </lineage>
</organism>
<dbReference type="SUPFAM" id="SSF82861">
    <property type="entry name" value="Mechanosensitive channel protein MscS (YggB), transmembrane region"/>
    <property type="match status" value="1"/>
</dbReference>
<feature type="transmembrane region" description="Helical" evidence="7">
    <location>
        <begin position="84"/>
        <end position="100"/>
    </location>
</feature>
<accession>A0A4P2VLU5</accession>
<comment type="subcellular location">
    <subcellularLocation>
        <location evidence="1">Cell membrane</location>
        <topology evidence="1">Multi-pass membrane protein</topology>
    </subcellularLocation>
</comment>
<keyword evidence="11" id="KW-1185">Reference proteome</keyword>
<dbReference type="InterPro" id="IPR011066">
    <property type="entry name" value="MscS_channel_C_sf"/>
</dbReference>
<dbReference type="Pfam" id="PF21082">
    <property type="entry name" value="MS_channel_3rd"/>
    <property type="match status" value="1"/>
</dbReference>
<dbReference type="InterPro" id="IPR049278">
    <property type="entry name" value="MS_channel_C"/>
</dbReference>
<dbReference type="InterPro" id="IPR010920">
    <property type="entry name" value="LSM_dom_sf"/>
</dbReference>
<dbReference type="Pfam" id="PF00924">
    <property type="entry name" value="MS_channel_2nd"/>
    <property type="match status" value="1"/>
</dbReference>
<evidence type="ECO:0000256" key="4">
    <source>
        <dbReference type="ARBA" id="ARBA00022692"/>
    </source>
</evidence>
<evidence type="ECO:0000313" key="10">
    <source>
        <dbReference type="EMBL" id="BBH52790.1"/>
    </source>
</evidence>
<keyword evidence="6 7" id="KW-0472">Membrane</keyword>
<dbReference type="InterPro" id="IPR006685">
    <property type="entry name" value="MscS_channel_2nd"/>
</dbReference>
<sequence>MLEFINIDSKVLIHFATKLTLSIVSFLIIYFIRVLLIKGLIKTNTKVQKIDPTLMPITITVIKYAAFIISILIILNIFGANTNGIIAIIGAAGLGLALALKDTLQNIASGIMLIFLRPFNINDYIECNSNSGTVIEINLFTTTLKTVDGLFLFVPNNLLWNASIKNYTRNGLRRLDFFVAVSYADQLNLVSKLLMNIAESEKKVLKDPIPMVVVTTLGESSIQLLLRCWTKNDDYWEVNYSLNKIVKESLENSGITIPFPQRDVHLHISNKTSESRSKVIHALQEHK</sequence>
<dbReference type="Gene3D" id="2.30.30.60">
    <property type="match status" value="1"/>
</dbReference>
<evidence type="ECO:0000313" key="11">
    <source>
        <dbReference type="Proteomes" id="UP000291236"/>
    </source>
</evidence>
<dbReference type="GO" id="GO:0005886">
    <property type="term" value="C:plasma membrane"/>
    <property type="evidence" value="ECO:0007669"/>
    <property type="project" value="UniProtKB-SubCell"/>
</dbReference>
<dbReference type="Proteomes" id="UP000291236">
    <property type="component" value="Chromosome"/>
</dbReference>
<proteinExistence type="inferred from homology"/>
<evidence type="ECO:0000256" key="6">
    <source>
        <dbReference type="ARBA" id="ARBA00023136"/>
    </source>
</evidence>
<dbReference type="Gene3D" id="3.30.70.100">
    <property type="match status" value="1"/>
</dbReference>
<feature type="domain" description="Mechanosensitive ion channel MscS C-terminal" evidence="9">
    <location>
        <begin position="179"/>
        <end position="257"/>
    </location>
</feature>
<keyword evidence="3" id="KW-1003">Cell membrane</keyword>
<keyword evidence="5 7" id="KW-1133">Transmembrane helix</keyword>
<gene>
    <name evidence="10" type="ORF">JCM31447_12330</name>
</gene>
<dbReference type="Gene3D" id="1.10.287.1260">
    <property type="match status" value="1"/>
</dbReference>
<dbReference type="GO" id="GO:0008381">
    <property type="term" value="F:mechanosensitive monoatomic ion channel activity"/>
    <property type="evidence" value="ECO:0007669"/>
    <property type="project" value="InterPro"/>
</dbReference>
<feature type="transmembrane region" description="Helical" evidence="7">
    <location>
        <begin position="12"/>
        <end position="36"/>
    </location>
</feature>
<dbReference type="SUPFAM" id="SSF82689">
    <property type="entry name" value="Mechanosensitive channel protein MscS (YggB), C-terminal domain"/>
    <property type="match status" value="1"/>
</dbReference>
<dbReference type="InterPro" id="IPR045275">
    <property type="entry name" value="MscS_archaea/bacteria_type"/>
</dbReference>
<protein>
    <submittedName>
        <fullName evidence="10">Mechanosensitive ion channel family protein</fullName>
    </submittedName>
</protein>
<dbReference type="InterPro" id="IPR023408">
    <property type="entry name" value="MscS_beta-dom_sf"/>
</dbReference>
<feature type="domain" description="Mechanosensitive ion channel MscS" evidence="8">
    <location>
        <begin position="102"/>
        <end position="169"/>
    </location>
</feature>
<dbReference type="OrthoDB" id="9809206at2"/>
<evidence type="ECO:0000259" key="9">
    <source>
        <dbReference type="Pfam" id="PF21082"/>
    </source>
</evidence>
<comment type="similarity">
    <text evidence="2">Belongs to the MscS (TC 1.A.23) family.</text>
</comment>
<dbReference type="RefSeq" id="WP_130607564.1">
    <property type="nucleotide sequence ID" value="NZ_AP019368.1"/>
</dbReference>
<keyword evidence="4 7" id="KW-0812">Transmembrane</keyword>
<evidence type="ECO:0000256" key="7">
    <source>
        <dbReference type="SAM" id="Phobius"/>
    </source>
</evidence>
<name>A0A4P2VLU5_FLUSA</name>
<dbReference type="PANTHER" id="PTHR30221">
    <property type="entry name" value="SMALL-CONDUCTANCE MECHANOSENSITIVE CHANNEL"/>
    <property type="match status" value="1"/>
</dbReference>
<evidence type="ECO:0000256" key="5">
    <source>
        <dbReference type="ARBA" id="ARBA00022989"/>
    </source>
</evidence>
<evidence type="ECO:0000256" key="2">
    <source>
        <dbReference type="ARBA" id="ARBA00008017"/>
    </source>
</evidence>
<dbReference type="EMBL" id="AP019368">
    <property type="protein sequence ID" value="BBH52790.1"/>
    <property type="molecule type" value="Genomic_DNA"/>
</dbReference>
<dbReference type="KEGG" id="sbf:JCM31447_12330"/>